<evidence type="ECO:0000256" key="1">
    <source>
        <dbReference type="SAM" id="SignalP"/>
    </source>
</evidence>
<dbReference type="SMART" id="SM00159">
    <property type="entry name" value="PTX"/>
    <property type="match status" value="1"/>
</dbReference>
<dbReference type="AlphaFoldDB" id="A0A3Q0S3T6"/>
<dbReference type="Proteomes" id="UP000261340">
    <property type="component" value="Unplaced"/>
</dbReference>
<organism evidence="3 4">
    <name type="scientific">Amphilophus citrinellus</name>
    <name type="common">Midas cichlid</name>
    <name type="synonym">Cichlasoma citrinellum</name>
    <dbReference type="NCBI Taxonomy" id="61819"/>
    <lineage>
        <taxon>Eukaryota</taxon>
        <taxon>Metazoa</taxon>
        <taxon>Chordata</taxon>
        <taxon>Craniata</taxon>
        <taxon>Vertebrata</taxon>
        <taxon>Euteleostomi</taxon>
        <taxon>Actinopterygii</taxon>
        <taxon>Neopterygii</taxon>
        <taxon>Teleostei</taxon>
        <taxon>Neoteleostei</taxon>
        <taxon>Acanthomorphata</taxon>
        <taxon>Ovalentaria</taxon>
        <taxon>Cichlomorphae</taxon>
        <taxon>Cichliformes</taxon>
        <taxon>Cichlidae</taxon>
        <taxon>New World cichlids</taxon>
        <taxon>Cichlasomatinae</taxon>
        <taxon>Heroini</taxon>
        <taxon>Amphilophus</taxon>
    </lineage>
</organism>
<dbReference type="Ensembl" id="ENSACIT00000015533.1">
    <property type="protein sequence ID" value="ENSACIP00000015125.1"/>
    <property type="gene ID" value="ENSACIG00000011764.1"/>
</dbReference>
<dbReference type="Gene3D" id="2.60.120.200">
    <property type="match status" value="1"/>
</dbReference>
<proteinExistence type="predicted"/>
<keyword evidence="4" id="KW-1185">Reference proteome</keyword>
<evidence type="ECO:0000259" key="2">
    <source>
        <dbReference type="SMART" id="SM00159"/>
    </source>
</evidence>
<dbReference type="InterPro" id="IPR013320">
    <property type="entry name" value="ConA-like_dom_sf"/>
</dbReference>
<reference evidence="3" key="2">
    <citation type="submission" date="2025-09" db="UniProtKB">
        <authorList>
            <consortium name="Ensembl"/>
        </authorList>
    </citation>
    <scope>IDENTIFICATION</scope>
</reference>
<sequence>MLYSVFWLLIFLSICLISSHVITAASASTSLWGKKLLFQPLPCLWRLQPGVVVPALRELSVCVSLRRTVLTEWTGFDYKAPGNKETELGLGGQNGQIIVKIFGKQRQWKNNNILNEWQSVCLTWSGQAQRLRIYINSSFLDEVDLKTSQQLSKNGTLTLGVSHYVSPNGEMHTVSGTNLVGEIGLFRMWAREWSHEELRSLSCADGDVVMRFSMERNSNVLKEKLIREQMKGSFRCYFPRK</sequence>
<evidence type="ECO:0000313" key="3">
    <source>
        <dbReference type="Ensembl" id="ENSACIP00000015125.1"/>
    </source>
</evidence>
<feature type="signal peptide" evidence="1">
    <location>
        <begin position="1"/>
        <end position="19"/>
    </location>
</feature>
<name>A0A3Q0S3T6_AMPCI</name>
<evidence type="ECO:0000313" key="4">
    <source>
        <dbReference type="Proteomes" id="UP000261340"/>
    </source>
</evidence>
<dbReference type="GeneTree" id="ENSGT01030000234935"/>
<accession>A0A3Q0S3T6</accession>
<dbReference type="SUPFAM" id="SSF49899">
    <property type="entry name" value="Concanavalin A-like lectins/glucanases"/>
    <property type="match status" value="1"/>
</dbReference>
<keyword evidence="1" id="KW-0732">Signal</keyword>
<dbReference type="OMA" id="HEWQYEN"/>
<dbReference type="STRING" id="61819.ENSACIP00000015125"/>
<dbReference type="Pfam" id="PF00354">
    <property type="entry name" value="Pentaxin"/>
    <property type="match status" value="1"/>
</dbReference>
<feature type="domain" description="Pentraxin (PTX)" evidence="2">
    <location>
        <begin position="28"/>
        <end position="227"/>
    </location>
</feature>
<feature type="chain" id="PRO_5018569221" description="Pentraxin (PTX) domain-containing protein" evidence="1">
    <location>
        <begin position="20"/>
        <end position="241"/>
    </location>
</feature>
<dbReference type="InterPro" id="IPR001759">
    <property type="entry name" value="PTX_dom"/>
</dbReference>
<protein>
    <recommendedName>
        <fullName evidence="2">Pentraxin (PTX) domain-containing protein</fullName>
    </recommendedName>
</protein>
<reference evidence="3" key="1">
    <citation type="submission" date="2025-08" db="UniProtKB">
        <authorList>
            <consortium name="Ensembl"/>
        </authorList>
    </citation>
    <scope>IDENTIFICATION</scope>
</reference>